<gene>
    <name evidence="1" type="ORF">GMLC_41080</name>
</gene>
<dbReference type="RefSeq" id="WP_183363157.1">
    <property type="nucleotide sequence ID" value="NZ_BLXZ01000010.1"/>
</dbReference>
<dbReference type="Gene3D" id="1.25.40.10">
    <property type="entry name" value="Tetratricopeptide repeat domain"/>
    <property type="match status" value="1"/>
</dbReference>
<organism evidence="1 2">
    <name type="scientific">Geomonas limicola</name>
    <dbReference type="NCBI Taxonomy" id="2740186"/>
    <lineage>
        <taxon>Bacteria</taxon>
        <taxon>Pseudomonadati</taxon>
        <taxon>Thermodesulfobacteriota</taxon>
        <taxon>Desulfuromonadia</taxon>
        <taxon>Geobacterales</taxon>
        <taxon>Geobacteraceae</taxon>
        <taxon>Geomonas</taxon>
    </lineage>
</organism>
<evidence type="ECO:0000313" key="1">
    <source>
        <dbReference type="EMBL" id="GFO70529.1"/>
    </source>
</evidence>
<dbReference type="Pfam" id="PF14559">
    <property type="entry name" value="TPR_19"/>
    <property type="match status" value="1"/>
</dbReference>
<comment type="caution">
    <text evidence="1">The sequence shown here is derived from an EMBL/GenBank/DDBJ whole genome shotgun (WGS) entry which is preliminary data.</text>
</comment>
<dbReference type="Proteomes" id="UP000587586">
    <property type="component" value="Unassembled WGS sequence"/>
</dbReference>
<sequence length="314" mass="34573">MERKTTPLPGIVYFTPPPGTVVTGLDDKVVLQVGNLPIPLLEQDFLALSGELGYDALGRGIYQALRTDPGCLNAADYAQLLKEGYPHYLSELASHILMLGEKDVEIPYLDRRVNLLRIFALVEPDNAHFPLEIGATLLDKGCRFSALHLSTVTLYRAEEHLERAFALSPDNPKVLSTLAEVLFLLGKYPRAAELWQRLLPGLAPEAAEVVRLRLEKIANNELPRVPAVDYLEAVAVALSLQQNGASDEAAAIFGDIMADEKFAAEFPMAEIPYLCALCCNDLGRGRDARLLLRQALKLNPDFAEAREALDKLTE</sequence>
<dbReference type="SUPFAM" id="SSF48452">
    <property type="entry name" value="TPR-like"/>
    <property type="match status" value="2"/>
</dbReference>
<dbReference type="EMBL" id="BLXZ01000010">
    <property type="protein sequence ID" value="GFO70529.1"/>
    <property type="molecule type" value="Genomic_DNA"/>
</dbReference>
<accession>A0A6V8NHX3</accession>
<proteinExistence type="predicted"/>
<reference evidence="2" key="1">
    <citation type="submission" date="2020-06" db="EMBL/GenBank/DDBJ databases">
        <title>Draft genomic sequecing of Geomonas sp. Red745.</title>
        <authorList>
            <person name="Itoh H."/>
            <person name="Xu Z.X."/>
            <person name="Ushijima N."/>
            <person name="Masuda Y."/>
            <person name="Shiratori Y."/>
            <person name="Senoo K."/>
        </authorList>
    </citation>
    <scope>NUCLEOTIDE SEQUENCE [LARGE SCALE GENOMIC DNA]</scope>
    <source>
        <strain evidence="2">Red745</strain>
    </source>
</reference>
<evidence type="ECO:0000313" key="2">
    <source>
        <dbReference type="Proteomes" id="UP000587586"/>
    </source>
</evidence>
<dbReference type="AlphaFoldDB" id="A0A6V8NHX3"/>
<dbReference type="InterPro" id="IPR011990">
    <property type="entry name" value="TPR-like_helical_dom_sf"/>
</dbReference>
<protein>
    <submittedName>
        <fullName evidence="1">Uncharacterized protein</fullName>
    </submittedName>
</protein>
<keyword evidence="2" id="KW-1185">Reference proteome</keyword>
<name>A0A6V8NHX3_9BACT</name>